<dbReference type="GO" id="GO:0050853">
    <property type="term" value="P:B cell receptor signaling pathway"/>
    <property type="evidence" value="ECO:0007669"/>
    <property type="project" value="TreeGrafter"/>
</dbReference>
<reference evidence="4" key="3">
    <citation type="submission" date="2025-09" db="UniProtKB">
        <authorList>
            <consortium name="Ensembl"/>
        </authorList>
    </citation>
    <scope>IDENTIFICATION</scope>
</reference>
<dbReference type="GO" id="GO:0030183">
    <property type="term" value="P:B cell differentiation"/>
    <property type="evidence" value="ECO:0007669"/>
    <property type="project" value="TreeGrafter"/>
</dbReference>
<keyword evidence="2" id="KW-0732">Signal</keyword>
<dbReference type="CTD" id="973"/>
<organism evidence="4 5">
    <name type="scientific">Cynoglossus semilaevis</name>
    <name type="common">Tongue sole</name>
    <dbReference type="NCBI Taxonomy" id="244447"/>
    <lineage>
        <taxon>Eukaryota</taxon>
        <taxon>Metazoa</taxon>
        <taxon>Chordata</taxon>
        <taxon>Craniata</taxon>
        <taxon>Vertebrata</taxon>
        <taxon>Euteleostomi</taxon>
        <taxon>Actinopterygii</taxon>
        <taxon>Neopterygii</taxon>
        <taxon>Teleostei</taxon>
        <taxon>Neoteleostei</taxon>
        <taxon>Acanthomorphata</taxon>
        <taxon>Carangaria</taxon>
        <taxon>Pleuronectiformes</taxon>
        <taxon>Pleuronectoidei</taxon>
        <taxon>Cynoglossidae</taxon>
        <taxon>Cynoglossinae</taxon>
        <taxon>Cynoglossus</taxon>
    </lineage>
</organism>
<dbReference type="OMA" id="ADLKCCY"/>
<sequence length="224" mass="24981">MAALTVLALCSFAMGAVHSELTWRPDNPYMSFALFEPAELMCCFTVTSGNTGSVHWVRSFNGAGTISVNLKDGVTSNTQSYRGENCSVLIFKSVKLNDSGLYQCLLNTKGHFSHGTYMQVFQPLKKRINLKETTKNSILTAEGILLLLCVLLPSATLLCKSKKLVQLEKKKAGKEEENIYQGLNLDECSATYDEIVRTQGQYLYEDVGNMKEELEEEEIQLEKP</sequence>
<dbReference type="InterPro" id="IPR003599">
    <property type="entry name" value="Ig_sub"/>
</dbReference>
<feature type="chain" id="PRO_5018255413" evidence="2">
    <location>
        <begin position="20"/>
        <end position="224"/>
    </location>
</feature>
<dbReference type="GO" id="GO:0019815">
    <property type="term" value="C:B cell receptor complex"/>
    <property type="evidence" value="ECO:0007669"/>
    <property type="project" value="TreeGrafter"/>
</dbReference>
<name>A0A3P8VUZ7_CYNSE</name>
<dbReference type="SMART" id="SM00409">
    <property type="entry name" value="IG"/>
    <property type="match status" value="1"/>
</dbReference>
<dbReference type="PROSITE" id="PS50835">
    <property type="entry name" value="IG_LIKE"/>
    <property type="match status" value="1"/>
</dbReference>
<protein>
    <submittedName>
        <fullName evidence="4">CD79a molecule, immunoglobulin-associated alpha</fullName>
    </submittedName>
</protein>
<dbReference type="SUPFAM" id="SSF48726">
    <property type="entry name" value="Immunoglobulin"/>
    <property type="match status" value="1"/>
</dbReference>
<dbReference type="PANTHER" id="PTHR14334:SF1">
    <property type="entry name" value="B-CELL ANTIGEN RECEPTOR COMPLEX-ASSOCIATED PROTEIN ALPHA CHAIN"/>
    <property type="match status" value="1"/>
</dbReference>
<dbReference type="AlphaFoldDB" id="A0A3P8VUZ7"/>
<dbReference type="Gene3D" id="2.60.40.10">
    <property type="entry name" value="Immunoglobulins"/>
    <property type="match status" value="1"/>
</dbReference>
<evidence type="ECO:0000256" key="1">
    <source>
        <dbReference type="ARBA" id="ARBA00023319"/>
    </source>
</evidence>
<keyword evidence="5" id="KW-1185">Reference proteome</keyword>
<dbReference type="RefSeq" id="XP_008322193.2">
    <property type="nucleotide sequence ID" value="XM_008323971.3"/>
</dbReference>
<dbReference type="InParanoid" id="A0A3P8VUZ7"/>
<dbReference type="InterPro" id="IPR007110">
    <property type="entry name" value="Ig-like_dom"/>
</dbReference>
<reference evidence="4" key="2">
    <citation type="submission" date="2025-08" db="UniProtKB">
        <authorList>
            <consortium name="Ensembl"/>
        </authorList>
    </citation>
    <scope>IDENTIFICATION</scope>
</reference>
<feature type="signal peptide" evidence="2">
    <location>
        <begin position="1"/>
        <end position="19"/>
    </location>
</feature>
<dbReference type="OrthoDB" id="8915525at2759"/>
<evidence type="ECO:0000313" key="5">
    <source>
        <dbReference type="Proteomes" id="UP000265120"/>
    </source>
</evidence>
<dbReference type="STRING" id="244447.ENSCSEP00000018152"/>
<evidence type="ECO:0000313" key="4">
    <source>
        <dbReference type="Ensembl" id="ENSCSEP00000018152.1"/>
    </source>
</evidence>
<dbReference type="Proteomes" id="UP000265120">
    <property type="component" value="Chromosome 13"/>
</dbReference>
<evidence type="ECO:0000259" key="3">
    <source>
        <dbReference type="PROSITE" id="PS50835"/>
    </source>
</evidence>
<evidence type="ECO:0000256" key="2">
    <source>
        <dbReference type="SAM" id="SignalP"/>
    </source>
</evidence>
<dbReference type="KEGG" id="csem:103388800"/>
<dbReference type="GO" id="GO:0009897">
    <property type="term" value="C:external side of plasma membrane"/>
    <property type="evidence" value="ECO:0007669"/>
    <property type="project" value="TreeGrafter"/>
</dbReference>
<dbReference type="InterPro" id="IPR013783">
    <property type="entry name" value="Ig-like_fold"/>
</dbReference>
<dbReference type="Ensembl" id="ENSCSET00000018377.1">
    <property type="protein sequence ID" value="ENSCSEP00000018152.1"/>
    <property type="gene ID" value="ENSCSEG00000011649.1"/>
</dbReference>
<feature type="domain" description="Ig-like" evidence="3">
    <location>
        <begin position="36"/>
        <end position="104"/>
    </location>
</feature>
<reference evidence="4 5" key="1">
    <citation type="journal article" date="2014" name="Nat. Genet.">
        <title>Whole-genome sequence of a flatfish provides insights into ZW sex chromosome evolution and adaptation to a benthic lifestyle.</title>
        <authorList>
            <person name="Chen S."/>
            <person name="Zhang G."/>
            <person name="Shao C."/>
            <person name="Huang Q."/>
            <person name="Liu G."/>
            <person name="Zhang P."/>
            <person name="Song W."/>
            <person name="An N."/>
            <person name="Chalopin D."/>
            <person name="Volff J.N."/>
            <person name="Hong Y."/>
            <person name="Li Q."/>
            <person name="Sha Z."/>
            <person name="Zhou H."/>
            <person name="Xie M."/>
            <person name="Yu Q."/>
            <person name="Liu Y."/>
            <person name="Xiang H."/>
            <person name="Wang N."/>
            <person name="Wu K."/>
            <person name="Yang C."/>
            <person name="Zhou Q."/>
            <person name="Liao X."/>
            <person name="Yang L."/>
            <person name="Hu Q."/>
            <person name="Zhang J."/>
            <person name="Meng L."/>
            <person name="Jin L."/>
            <person name="Tian Y."/>
            <person name="Lian J."/>
            <person name="Yang J."/>
            <person name="Miao G."/>
            <person name="Liu S."/>
            <person name="Liang Z."/>
            <person name="Yan F."/>
            <person name="Li Y."/>
            <person name="Sun B."/>
            <person name="Zhang H."/>
            <person name="Zhang J."/>
            <person name="Zhu Y."/>
            <person name="Du M."/>
            <person name="Zhao Y."/>
            <person name="Schartl M."/>
            <person name="Tang Q."/>
            <person name="Wang J."/>
        </authorList>
    </citation>
    <scope>NUCLEOTIDE SEQUENCE</scope>
</reference>
<accession>A0A3P8VUZ7</accession>
<keyword evidence="1" id="KW-0393">Immunoglobulin domain</keyword>
<dbReference type="GeneTree" id="ENSGT00940000154363"/>
<dbReference type="InterPro" id="IPR036179">
    <property type="entry name" value="Ig-like_dom_sf"/>
</dbReference>
<dbReference type="GeneID" id="103388800"/>
<dbReference type="PANTHER" id="PTHR14334">
    <property type="entry name" value="B-CELL ANTIGEN RECEPTOR COMPLEX-ASSOCIATED PROTEIN"/>
    <property type="match status" value="1"/>
</dbReference>
<proteinExistence type="predicted"/>